<dbReference type="AlphaFoldDB" id="A0A6J1S1G9"/>
<dbReference type="Proteomes" id="UP000504606">
    <property type="component" value="Unplaced"/>
</dbReference>
<sequence>MEPPESSSSEGSPAHPRAARPLRRASFAPLNSLEPRIVVEESLDGDDEDADGAGAAPHPAFAVGDLAGGGCGDDSPAADENPYLLSPWRDTRKSSLPTPACSSGITASQVRRLSERGPESGPSPREQEFLATLSATPGPQPGGRRHSVVISRVPPPSLVMFGRGRRESIAAFSAAACRSEALASSTHNLQLDLMDDLLEFKAAKKQVATRRCSEVVGPTQLPLINRRKSELPPRVSKEFAEEVAALALEAAKREASRDAGIVCSNSDLLHLLGSPESSAAPVAPPPAPAPAPAPAPPPATTPTRPRLAMLRENSVEAKEQPKSTVLVSLHGEQTHSSLAPAVAVVPVTATPAPAAVGVLARQERPAPDGVENDKDKAAASGERRDSERLVWDERSGSVVDAGILGSAIEGFLNKGAASDKGRKGSNSVHRATAQLSAWVTAVAVWTPRPGQQQPATSATAASAPAPPQPGASAGTPTSTPEGTPRRRGKMSCDAVCSTLKSLFIK</sequence>
<protein>
    <submittedName>
        <fullName evidence="3">Uncharacterized protein LOC113204089 isoform X1</fullName>
    </submittedName>
</protein>
<evidence type="ECO:0000313" key="3">
    <source>
        <dbReference type="RefSeq" id="XP_026274877.1"/>
    </source>
</evidence>
<feature type="compositionally biased region" description="Acidic residues" evidence="1">
    <location>
        <begin position="41"/>
        <end position="51"/>
    </location>
</feature>
<feature type="region of interest" description="Disordered" evidence="1">
    <location>
        <begin position="275"/>
        <end position="304"/>
    </location>
</feature>
<dbReference type="PANTHER" id="PTHR48148:SF2">
    <property type="entry name" value="PA14 DOMAIN-CONTAINING PROTEIN"/>
    <property type="match status" value="1"/>
</dbReference>
<feature type="compositionally biased region" description="Low complexity" evidence="1">
    <location>
        <begin position="449"/>
        <end position="463"/>
    </location>
</feature>
<evidence type="ECO:0000313" key="2">
    <source>
        <dbReference type="Proteomes" id="UP000504606"/>
    </source>
</evidence>
<dbReference type="PANTHER" id="PTHR48148">
    <property type="entry name" value="KERATINOCYTE PROLINE-RICH PROTEIN"/>
    <property type="match status" value="1"/>
</dbReference>
<feature type="region of interest" description="Disordered" evidence="1">
    <location>
        <begin position="1"/>
        <end position="127"/>
    </location>
</feature>
<feature type="region of interest" description="Disordered" evidence="1">
    <location>
        <begin position="449"/>
        <end position="491"/>
    </location>
</feature>
<feature type="region of interest" description="Disordered" evidence="1">
    <location>
        <begin position="361"/>
        <end position="389"/>
    </location>
</feature>
<feature type="compositionally biased region" description="Pro residues" evidence="1">
    <location>
        <begin position="282"/>
        <end position="300"/>
    </location>
</feature>
<dbReference type="GeneID" id="113204089"/>
<reference evidence="3" key="1">
    <citation type="submission" date="2025-08" db="UniProtKB">
        <authorList>
            <consortium name="RefSeq"/>
        </authorList>
    </citation>
    <scope>IDENTIFICATION</scope>
    <source>
        <tissue evidence="3">Whole organism</tissue>
    </source>
</reference>
<feature type="compositionally biased region" description="Polar residues" evidence="1">
    <location>
        <begin position="94"/>
        <end position="111"/>
    </location>
</feature>
<name>A0A6J1S1G9_FRAOC</name>
<organism evidence="2 3">
    <name type="scientific">Frankliniella occidentalis</name>
    <name type="common">Western flower thrips</name>
    <name type="synonym">Euthrips occidentalis</name>
    <dbReference type="NCBI Taxonomy" id="133901"/>
    <lineage>
        <taxon>Eukaryota</taxon>
        <taxon>Metazoa</taxon>
        <taxon>Ecdysozoa</taxon>
        <taxon>Arthropoda</taxon>
        <taxon>Hexapoda</taxon>
        <taxon>Insecta</taxon>
        <taxon>Pterygota</taxon>
        <taxon>Neoptera</taxon>
        <taxon>Paraneoptera</taxon>
        <taxon>Thysanoptera</taxon>
        <taxon>Terebrantia</taxon>
        <taxon>Thripoidea</taxon>
        <taxon>Thripidae</taxon>
        <taxon>Frankliniella</taxon>
    </lineage>
</organism>
<dbReference type="OrthoDB" id="7424185at2759"/>
<dbReference type="KEGG" id="foc:113204089"/>
<evidence type="ECO:0000256" key="1">
    <source>
        <dbReference type="SAM" id="MobiDB-lite"/>
    </source>
</evidence>
<feature type="compositionally biased region" description="Low complexity" evidence="1">
    <location>
        <begin position="1"/>
        <end position="16"/>
    </location>
</feature>
<dbReference type="RefSeq" id="XP_026274877.1">
    <property type="nucleotide sequence ID" value="XM_026419092.2"/>
</dbReference>
<proteinExistence type="predicted"/>
<accession>A0A6J1S1G9</accession>
<keyword evidence="2" id="KW-1185">Reference proteome</keyword>
<gene>
    <name evidence="3" type="primary">LOC113204089</name>
</gene>